<dbReference type="InterPro" id="IPR026341">
    <property type="entry name" value="T9SS_type_B"/>
</dbReference>
<keyword evidence="3" id="KW-1185">Reference proteome</keyword>
<feature type="non-terminal residue" evidence="2">
    <location>
        <position position="1"/>
    </location>
</feature>
<dbReference type="OrthoDB" id="1236981at2"/>
<evidence type="ECO:0000313" key="2">
    <source>
        <dbReference type="EMBL" id="KGO90546.1"/>
    </source>
</evidence>
<accession>A0A0A2MG12</accession>
<evidence type="ECO:0000259" key="1">
    <source>
        <dbReference type="Pfam" id="PF19408"/>
    </source>
</evidence>
<dbReference type="InterPro" id="IPR045829">
    <property type="entry name" value="PKD_6"/>
</dbReference>
<evidence type="ECO:0000313" key="3">
    <source>
        <dbReference type="Proteomes" id="UP000030121"/>
    </source>
</evidence>
<organism evidence="2 3">
    <name type="scientific">Flavobacterium suncheonense GH29-5 = DSM 17707</name>
    <dbReference type="NCBI Taxonomy" id="1121899"/>
    <lineage>
        <taxon>Bacteria</taxon>
        <taxon>Pseudomonadati</taxon>
        <taxon>Bacteroidota</taxon>
        <taxon>Flavobacteriia</taxon>
        <taxon>Flavobacteriales</taxon>
        <taxon>Flavobacteriaceae</taxon>
        <taxon>Flavobacterium</taxon>
    </lineage>
</organism>
<dbReference type="AlphaFoldDB" id="A0A0A2MG12"/>
<dbReference type="EMBL" id="JRLW01000001">
    <property type="protein sequence ID" value="KGO90546.1"/>
    <property type="molecule type" value="Genomic_DNA"/>
</dbReference>
<protein>
    <recommendedName>
        <fullName evidence="1">PKD-like domain-containing protein</fullName>
    </recommendedName>
</protein>
<dbReference type="Pfam" id="PF19408">
    <property type="entry name" value="PKD_6"/>
    <property type="match status" value="1"/>
</dbReference>
<dbReference type="RefSeq" id="WP_035743822.1">
    <property type="nucleotide sequence ID" value="NZ_JRLW01000001.1"/>
</dbReference>
<gene>
    <name evidence="2" type="ORF">Q764_00005</name>
</gene>
<reference evidence="2 3" key="1">
    <citation type="submission" date="2013-09" db="EMBL/GenBank/DDBJ databases">
        <authorList>
            <person name="Zeng Z."/>
            <person name="Chen C."/>
        </authorList>
    </citation>
    <scope>NUCLEOTIDE SEQUENCE [LARGE SCALE GENOMIC DNA]</scope>
    <source>
        <strain evidence="2 3">GH29-5</strain>
    </source>
</reference>
<name>A0A0A2MG12_9FLAO</name>
<comment type="caution">
    <text evidence="2">The sequence shown here is derived from an EMBL/GenBank/DDBJ whole genome shotgun (WGS) entry which is preliminary data.</text>
</comment>
<sequence length="227" mass="24557">APTTALEDGVTYYAGMVDNVTGCLSSSLLGVTAHFRTNNPATINGGLVTTCVLTSVTYTTEPNMDNYVWSVSNGGQITAGGGVNDDFVTVNWQQPGANSVGVEYSNSLACNLVSSETLSLVVEICVEGVSSDPCLTVYNEFTPNEDGSNDVFTIKCAEFYPNNKLAIYNRYGNLVFQTRGYKNDWKGISNVSNTFDGNVLATGTYYYTFETGETENVTKSGWLFIMR</sequence>
<dbReference type="eggNOG" id="COG1361">
    <property type="taxonomic scope" value="Bacteria"/>
</dbReference>
<dbReference type="Pfam" id="PF13585">
    <property type="entry name" value="CHU_C"/>
    <property type="match status" value="1"/>
</dbReference>
<dbReference type="Proteomes" id="UP000030121">
    <property type="component" value="Unassembled WGS sequence"/>
</dbReference>
<proteinExistence type="predicted"/>
<dbReference type="STRING" id="1121899.GCA_000430025_00877"/>
<feature type="domain" description="PKD-like" evidence="1">
    <location>
        <begin position="39"/>
        <end position="115"/>
    </location>
</feature>
<dbReference type="NCBIfam" id="TIGR04131">
    <property type="entry name" value="Bac_Flav_CTERM"/>
    <property type="match status" value="1"/>
</dbReference>